<dbReference type="GO" id="GO:0016787">
    <property type="term" value="F:hydrolase activity"/>
    <property type="evidence" value="ECO:0007669"/>
    <property type="project" value="InterPro"/>
</dbReference>
<evidence type="ECO:0000256" key="1">
    <source>
        <dbReference type="ARBA" id="ARBA00022801"/>
    </source>
</evidence>
<dbReference type="GO" id="GO:0046872">
    <property type="term" value="F:metal ion binding"/>
    <property type="evidence" value="ECO:0007669"/>
    <property type="project" value="UniProtKB-KW"/>
</dbReference>
<feature type="binding site" evidence="2">
    <location>
        <position position="126"/>
    </location>
    <ligand>
        <name>Mn(2+)</name>
        <dbReference type="ChEBI" id="CHEBI:29035"/>
        <label>2</label>
    </ligand>
</feature>
<keyword evidence="4" id="KW-1185">Reference proteome</keyword>
<evidence type="ECO:0000313" key="4">
    <source>
        <dbReference type="Proteomes" id="UP001152599"/>
    </source>
</evidence>
<dbReference type="Proteomes" id="UP001152599">
    <property type="component" value="Unassembled WGS sequence"/>
</dbReference>
<comment type="caution">
    <text evidence="3">The sequence shown here is derived from an EMBL/GenBank/DDBJ whole genome shotgun (WGS) entry which is preliminary data.</text>
</comment>
<dbReference type="InterPro" id="IPR036264">
    <property type="entry name" value="Bact_exopeptidase_dim_dom"/>
</dbReference>
<evidence type="ECO:0000256" key="2">
    <source>
        <dbReference type="PIRSR" id="PIRSR005962-1"/>
    </source>
</evidence>
<dbReference type="SUPFAM" id="SSF55031">
    <property type="entry name" value="Bacterial exopeptidase dimerisation domain"/>
    <property type="match status" value="1"/>
</dbReference>
<dbReference type="InterPro" id="IPR002933">
    <property type="entry name" value="Peptidase_M20"/>
</dbReference>
<dbReference type="RefSeq" id="WP_304420906.1">
    <property type="nucleotide sequence ID" value="NZ_JANCMU010000005.1"/>
</dbReference>
<organism evidence="3 4">
    <name type="scientific">Profundicola chukchiensis</name>
    <dbReference type="NCBI Taxonomy" id="2961959"/>
    <lineage>
        <taxon>Bacteria</taxon>
        <taxon>Pseudomonadati</taxon>
        <taxon>Bacteroidota</taxon>
        <taxon>Flavobacteriia</taxon>
        <taxon>Flavobacteriales</taxon>
        <taxon>Weeksellaceae</taxon>
        <taxon>Profundicola</taxon>
    </lineage>
</organism>
<name>A0A9X4MYL5_9FLAO</name>
<dbReference type="NCBIfam" id="TIGR01891">
    <property type="entry name" value="amidohydrolases"/>
    <property type="match status" value="1"/>
</dbReference>
<dbReference type="EMBL" id="JANCMU010000005">
    <property type="protein sequence ID" value="MDG4946518.1"/>
    <property type="molecule type" value="Genomic_DNA"/>
</dbReference>
<feature type="binding site" evidence="2">
    <location>
        <position position="93"/>
    </location>
    <ligand>
        <name>Mn(2+)</name>
        <dbReference type="ChEBI" id="CHEBI:29035"/>
        <label>2</label>
    </ligand>
</feature>
<dbReference type="PANTHER" id="PTHR11014:SF169">
    <property type="entry name" value="CLAN MH, FAMILY M20, PEPTIDASE T-LIKE METALLOPEPTIDASE"/>
    <property type="match status" value="1"/>
</dbReference>
<keyword evidence="2" id="KW-0479">Metal-binding</keyword>
<accession>A0A9X4MYL5</accession>
<dbReference type="PANTHER" id="PTHR11014">
    <property type="entry name" value="PEPTIDASE M20 FAMILY MEMBER"/>
    <property type="match status" value="1"/>
</dbReference>
<dbReference type="SUPFAM" id="SSF53187">
    <property type="entry name" value="Zn-dependent exopeptidases"/>
    <property type="match status" value="1"/>
</dbReference>
<feature type="binding site" evidence="2">
    <location>
        <position position="152"/>
    </location>
    <ligand>
        <name>Mn(2+)</name>
        <dbReference type="ChEBI" id="CHEBI:29035"/>
        <label>2</label>
    </ligand>
</feature>
<feature type="binding site" evidence="2">
    <location>
        <position position="347"/>
    </location>
    <ligand>
        <name>Mn(2+)</name>
        <dbReference type="ChEBI" id="CHEBI:29035"/>
        <label>2</label>
    </ligand>
</feature>
<protein>
    <submittedName>
        <fullName evidence="3">Amidohydrolase</fullName>
    </submittedName>
</protein>
<feature type="binding site" evidence="2">
    <location>
        <position position="91"/>
    </location>
    <ligand>
        <name>Mn(2+)</name>
        <dbReference type="ChEBI" id="CHEBI:29035"/>
        <label>2</label>
    </ligand>
</feature>
<comment type="cofactor">
    <cofactor evidence="2">
        <name>Mn(2+)</name>
        <dbReference type="ChEBI" id="CHEBI:29035"/>
    </cofactor>
    <text evidence="2">The Mn(2+) ion enhances activity.</text>
</comment>
<gene>
    <name evidence="3" type="ORF">NMK71_08840</name>
</gene>
<dbReference type="Gene3D" id="3.40.630.10">
    <property type="entry name" value="Zn peptidases"/>
    <property type="match status" value="1"/>
</dbReference>
<dbReference type="Pfam" id="PF01546">
    <property type="entry name" value="Peptidase_M20"/>
    <property type="match status" value="1"/>
</dbReference>
<evidence type="ECO:0000313" key="3">
    <source>
        <dbReference type="EMBL" id="MDG4946518.1"/>
    </source>
</evidence>
<dbReference type="Gene3D" id="3.30.70.360">
    <property type="match status" value="1"/>
</dbReference>
<keyword evidence="1" id="KW-0378">Hydrolase</keyword>
<dbReference type="InterPro" id="IPR017439">
    <property type="entry name" value="Amidohydrolase"/>
</dbReference>
<proteinExistence type="predicted"/>
<keyword evidence="2" id="KW-0464">Manganese</keyword>
<reference evidence="3" key="1">
    <citation type="submission" date="2022-07" db="EMBL/GenBank/DDBJ databases">
        <title>Description and genome-wide analysis of Profundicola chukchiensis gen. nov., sp. nov., marine bacteria isolated from bottom sediments of the Chukchi Sea.</title>
        <authorList>
            <person name="Romanenko L."/>
            <person name="Otstavnykh N."/>
            <person name="Kurilenko V."/>
            <person name="Eremeev V."/>
            <person name="Velansky P."/>
            <person name="Mikhailov V."/>
            <person name="Isaeva M."/>
        </authorList>
    </citation>
    <scope>NUCLEOTIDE SEQUENCE</scope>
    <source>
        <strain evidence="3">KMM 9713</strain>
    </source>
</reference>
<dbReference type="PIRSF" id="PIRSF005962">
    <property type="entry name" value="Pept_M20D_amidohydro"/>
    <property type="match status" value="1"/>
</dbReference>
<dbReference type="AlphaFoldDB" id="A0A9X4MYL5"/>
<sequence>MKKFSEIRKEFHQIAELSGKEYKTAKKVVEILKNYNCEIVPNIGNTGILAIFDSGKEGKTISFRAELDALPIQEVNDFDYKSLTDGVSHKCGHDGHLTCLLALAEKLDQQPPNAGRVILLFQSAEENGEGAYAMFHDEKFKDYHPDFIFAYHNLPGYPLNEIVYKYDSFTPAVTSIIIKLNGRTSHAAEPEHGDNPALAMSKIMQRSLAIAKNDINDKDFSVVTPIYQILGAKDYGISAGYGELHFTLRCWTQKALNELVENIKEISKEEAQKESLQVSYDFTQDFQANENHDEAVDILDQVIKKHKFSNQKRAYPFKWGEDFGLFTQNFKGAMFGIGSGKNCPALHNPDYDFPDELIDHASDIFFAIQKEILG</sequence>